<gene>
    <name evidence="2" type="ORF">JCGZ_11283</name>
</gene>
<evidence type="ECO:0000256" key="1">
    <source>
        <dbReference type="SAM" id="SignalP"/>
    </source>
</evidence>
<proteinExistence type="predicted"/>
<evidence type="ECO:0008006" key="4">
    <source>
        <dbReference type="Google" id="ProtNLM"/>
    </source>
</evidence>
<name>A0A067KF62_JATCU</name>
<feature type="chain" id="PRO_5001643661" description="Secreted protein" evidence="1">
    <location>
        <begin position="31"/>
        <end position="82"/>
    </location>
</feature>
<keyword evidence="3" id="KW-1185">Reference proteome</keyword>
<evidence type="ECO:0000313" key="2">
    <source>
        <dbReference type="EMBL" id="KDP34727.1"/>
    </source>
</evidence>
<evidence type="ECO:0000313" key="3">
    <source>
        <dbReference type="Proteomes" id="UP000027138"/>
    </source>
</evidence>
<accession>A0A067KF62</accession>
<dbReference type="EMBL" id="KK914512">
    <property type="protein sequence ID" value="KDP34727.1"/>
    <property type="molecule type" value="Genomic_DNA"/>
</dbReference>
<dbReference type="Proteomes" id="UP000027138">
    <property type="component" value="Unassembled WGS sequence"/>
</dbReference>
<reference evidence="2 3" key="1">
    <citation type="journal article" date="2014" name="PLoS ONE">
        <title>Global Analysis of Gene Expression Profiles in Physic Nut (Jatropha curcas L.) Seedlings Exposed to Salt Stress.</title>
        <authorList>
            <person name="Zhang L."/>
            <person name="Zhang C."/>
            <person name="Wu P."/>
            <person name="Chen Y."/>
            <person name="Li M."/>
            <person name="Jiang H."/>
            <person name="Wu G."/>
        </authorList>
    </citation>
    <scope>NUCLEOTIDE SEQUENCE [LARGE SCALE GENOMIC DNA]</scope>
    <source>
        <strain evidence="3">cv. GZQX0401</strain>
        <tissue evidence="2">Young leaves</tissue>
    </source>
</reference>
<sequence length="82" mass="8805">MAWQASAHGHAVWPCSLLEVWLIARTGVRGSTGWGVHLSGSQRHMRHGRVPWHGLGRLACTGVFLGHGLGRLARTGVFLGTA</sequence>
<organism evidence="2 3">
    <name type="scientific">Jatropha curcas</name>
    <name type="common">Barbados nut</name>
    <dbReference type="NCBI Taxonomy" id="180498"/>
    <lineage>
        <taxon>Eukaryota</taxon>
        <taxon>Viridiplantae</taxon>
        <taxon>Streptophyta</taxon>
        <taxon>Embryophyta</taxon>
        <taxon>Tracheophyta</taxon>
        <taxon>Spermatophyta</taxon>
        <taxon>Magnoliopsida</taxon>
        <taxon>eudicotyledons</taxon>
        <taxon>Gunneridae</taxon>
        <taxon>Pentapetalae</taxon>
        <taxon>rosids</taxon>
        <taxon>fabids</taxon>
        <taxon>Malpighiales</taxon>
        <taxon>Euphorbiaceae</taxon>
        <taxon>Crotonoideae</taxon>
        <taxon>Jatropheae</taxon>
        <taxon>Jatropha</taxon>
    </lineage>
</organism>
<keyword evidence="1" id="KW-0732">Signal</keyword>
<feature type="signal peptide" evidence="1">
    <location>
        <begin position="1"/>
        <end position="30"/>
    </location>
</feature>
<protein>
    <recommendedName>
        <fullName evidence="4">Secreted protein</fullName>
    </recommendedName>
</protein>
<dbReference type="AlphaFoldDB" id="A0A067KF62"/>